<organism evidence="2 3">
    <name type="scientific">Desulfonema magnum</name>
    <dbReference type="NCBI Taxonomy" id="45655"/>
    <lineage>
        <taxon>Bacteria</taxon>
        <taxon>Pseudomonadati</taxon>
        <taxon>Thermodesulfobacteriota</taxon>
        <taxon>Desulfobacteria</taxon>
        <taxon>Desulfobacterales</taxon>
        <taxon>Desulfococcaceae</taxon>
        <taxon>Desulfonema</taxon>
    </lineage>
</organism>
<sequence>MKKENIDKPSRQFCTFQISERLFGVDILDVKEVNQETDFTPIFHAPKKVKGYVNIRGQIHLILDLRLFLGFESKKTDDASRVILFKPEVGDPFGVLVDQIGDVFEVDEARIEERVREEHELPEGGEQGGALNLLSGVCKLENGLLVILNSRSLLKNIW</sequence>
<evidence type="ECO:0000259" key="1">
    <source>
        <dbReference type="PROSITE" id="PS50851"/>
    </source>
</evidence>
<dbReference type="SUPFAM" id="SSF50341">
    <property type="entry name" value="CheW-like"/>
    <property type="match status" value="1"/>
</dbReference>
<gene>
    <name evidence="2" type="ORF">dnm_065470</name>
</gene>
<dbReference type="InterPro" id="IPR002545">
    <property type="entry name" value="CheW-lke_dom"/>
</dbReference>
<dbReference type="GO" id="GO:0007165">
    <property type="term" value="P:signal transduction"/>
    <property type="evidence" value="ECO:0007669"/>
    <property type="project" value="InterPro"/>
</dbReference>
<evidence type="ECO:0000313" key="3">
    <source>
        <dbReference type="Proteomes" id="UP000663722"/>
    </source>
</evidence>
<dbReference type="EMBL" id="CP061800">
    <property type="protein sequence ID" value="QTA90486.1"/>
    <property type="molecule type" value="Genomic_DNA"/>
</dbReference>
<dbReference type="Gene3D" id="2.30.30.40">
    <property type="entry name" value="SH3 Domains"/>
    <property type="match status" value="1"/>
</dbReference>
<protein>
    <submittedName>
        <fullName evidence="2">Chemotaxis protein, CheW/CheV-like</fullName>
    </submittedName>
</protein>
<dbReference type="InterPro" id="IPR039315">
    <property type="entry name" value="CheW"/>
</dbReference>
<dbReference type="PROSITE" id="PS50851">
    <property type="entry name" value="CHEW"/>
    <property type="match status" value="1"/>
</dbReference>
<dbReference type="Pfam" id="PF01584">
    <property type="entry name" value="CheW"/>
    <property type="match status" value="1"/>
</dbReference>
<dbReference type="AlphaFoldDB" id="A0A975BRV4"/>
<dbReference type="GO" id="GO:0006935">
    <property type="term" value="P:chemotaxis"/>
    <property type="evidence" value="ECO:0007669"/>
    <property type="project" value="InterPro"/>
</dbReference>
<dbReference type="Proteomes" id="UP000663722">
    <property type="component" value="Chromosome"/>
</dbReference>
<dbReference type="SMART" id="SM00260">
    <property type="entry name" value="CheW"/>
    <property type="match status" value="1"/>
</dbReference>
<proteinExistence type="predicted"/>
<accession>A0A975BRV4</accession>
<dbReference type="InterPro" id="IPR036061">
    <property type="entry name" value="CheW-like_dom_sf"/>
</dbReference>
<dbReference type="PANTHER" id="PTHR22617">
    <property type="entry name" value="CHEMOTAXIS SENSOR HISTIDINE KINASE-RELATED"/>
    <property type="match status" value="1"/>
</dbReference>
<keyword evidence="3" id="KW-1185">Reference proteome</keyword>
<feature type="domain" description="CheW-like" evidence="1">
    <location>
        <begin position="10"/>
        <end position="158"/>
    </location>
</feature>
<dbReference type="Gene3D" id="2.40.50.180">
    <property type="entry name" value="CheA-289, Domain 4"/>
    <property type="match status" value="1"/>
</dbReference>
<evidence type="ECO:0000313" key="2">
    <source>
        <dbReference type="EMBL" id="QTA90486.1"/>
    </source>
</evidence>
<name>A0A975BRV4_9BACT</name>
<dbReference type="GO" id="GO:0005829">
    <property type="term" value="C:cytosol"/>
    <property type="evidence" value="ECO:0007669"/>
    <property type="project" value="TreeGrafter"/>
</dbReference>
<dbReference type="KEGG" id="dmm:dnm_065470"/>
<dbReference type="RefSeq" id="WP_207678672.1">
    <property type="nucleotide sequence ID" value="NZ_CP061800.1"/>
</dbReference>
<dbReference type="PANTHER" id="PTHR22617:SF23">
    <property type="entry name" value="CHEMOTAXIS PROTEIN CHEW"/>
    <property type="match status" value="1"/>
</dbReference>
<reference evidence="2" key="1">
    <citation type="journal article" date="2021" name="Microb. Physiol.">
        <title>Proteogenomic Insights into the Physiology of Marine, Sulfate-Reducing, Filamentous Desulfonema limicola and Desulfonema magnum.</title>
        <authorList>
            <person name="Schnaars V."/>
            <person name="Wohlbrand L."/>
            <person name="Scheve S."/>
            <person name="Hinrichs C."/>
            <person name="Reinhardt R."/>
            <person name="Rabus R."/>
        </authorList>
    </citation>
    <scope>NUCLEOTIDE SEQUENCE</scope>
    <source>
        <strain evidence="2">4be13</strain>
    </source>
</reference>